<keyword evidence="3" id="KW-0732">Signal</keyword>
<dbReference type="PANTHER" id="PTHR10858">
    <property type="entry name" value="DEOXYRIBONUCLEASE II"/>
    <property type="match status" value="1"/>
</dbReference>
<dbReference type="CDD" id="cd09121">
    <property type="entry name" value="PLDc_DNaseII_2"/>
    <property type="match status" value="1"/>
</dbReference>
<dbReference type="OrthoDB" id="10261598at2759"/>
<dbReference type="PANTHER" id="PTHR10858:SF23">
    <property type="entry name" value="DEOXYRIBONUCLEASE II"/>
    <property type="match status" value="1"/>
</dbReference>
<comment type="similarity">
    <text evidence="1">Belongs to the DNase II family.</text>
</comment>
<accession>A0A0M4EP03</accession>
<dbReference type="OMA" id="YLMYNDE"/>
<evidence type="ECO:0000313" key="5">
    <source>
        <dbReference type="Proteomes" id="UP000494163"/>
    </source>
</evidence>
<evidence type="ECO:0000313" key="4">
    <source>
        <dbReference type="EMBL" id="ALC46501.1"/>
    </source>
</evidence>
<dbReference type="STRING" id="30019.A0A0M4EP03"/>
<organism evidence="4 5">
    <name type="scientific">Drosophila busckii</name>
    <name type="common">Fruit fly</name>
    <dbReference type="NCBI Taxonomy" id="30019"/>
    <lineage>
        <taxon>Eukaryota</taxon>
        <taxon>Metazoa</taxon>
        <taxon>Ecdysozoa</taxon>
        <taxon>Arthropoda</taxon>
        <taxon>Hexapoda</taxon>
        <taxon>Insecta</taxon>
        <taxon>Pterygota</taxon>
        <taxon>Neoptera</taxon>
        <taxon>Endopterygota</taxon>
        <taxon>Diptera</taxon>
        <taxon>Brachycera</taxon>
        <taxon>Muscomorpha</taxon>
        <taxon>Ephydroidea</taxon>
        <taxon>Drosophilidae</taxon>
        <taxon>Drosophila</taxon>
    </lineage>
</organism>
<evidence type="ECO:0000256" key="3">
    <source>
        <dbReference type="SAM" id="SignalP"/>
    </source>
</evidence>
<keyword evidence="5" id="KW-1185">Reference proteome</keyword>
<dbReference type="AlphaFoldDB" id="A0A0M4EP03"/>
<keyword evidence="2" id="KW-0378">Hydrolase</keyword>
<evidence type="ECO:0000256" key="2">
    <source>
        <dbReference type="ARBA" id="ARBA00022801"/>
    </source>
</evidence>
<protein>
    <submittedName>
        <fullName evidence="4">DNaseII</fullName>
    </submittedName>
</protein>
<dbReference type="Proteomes" id="UP000494163">
    <property type="component" value="Chromosome 3R"/>
</dbReference>
<reference evidence="4 5" key="1">
    <citation type="submission" date="2015-08" db="EMBL/GenBank/DDBJ databases">
        <title>Ancestral chromatin configuration constrains chromatin evolution on differentiating sex chromosomes in Drosophila.</title>
        <authorList>
            <person name="Zhou Q."/>
            <person name="Bachtrog D."/>
        </authorList>
    </citation>
    <scope>NUCLEOTIDE SEQUENCE [LARGE SCALE GENOMIC DNA]</scope>
    <source>
        <tissue evidence="4">Whole larvae</tissue>
    </source>
</reference>
<dbReference type="EMBL" id="CP012526">
    <property type="protein sequence ID" value="ALC46501.1"/>
    <property type="molecule type" value="Genomic_DNA"/>
</dbReference>
<dbReference type="Pfam" id="PF03265">
    <property type="entry name" value="DNase_II"/>
    <property type="match status" value="1"/>
</dbReference>
<dbReference type="GO" id="GO:0006309">
    <property type="term" value="P:apoptotic DNA fragmentation"/>
    <property type="evidence" value="ECO:0007669"/>
    <property type="project" value="TreeGrafter"/>
</dbReference>
<dbReference type="GO" id="GO:0004531">
    <property type="term" value="F:deoxyribonuclease II activity"/>
    <property type="evidence" value="ECO:0007669"/>
    <property type="project" value="InterPro"/>
</dbReference>
<sequence length="364" mass="40950">MRCLLLLISALLLIQSSLAENKVSCKDEHGVDVDWWYIYKLPKHYANVNAKPGQDVTGQRYLYVTSASYDQWTLSGRRMGDSNSMVASTLNPLYTDEQHVLLAAYNDEFPNGTVSSTGGHAKGVVATDGVTGVWLVHSVPKFPTVPQYSYPTSGEQYGQSLLCMTLDVAGVEKVGELLVYNEPHFYYERNPLLKASELFPSLQRALKRQWRTESPYQKEIEVHTLDGKQFRMFGKSPRANIELYQDMVAPALNVNLFVEAWRDGAGNLPDSCDKSTKVFNVQDIANPEYLVDFKTTADHSKWAVSEETGIKLHRWRIGGGDWICIGDINRQQSQQHRGGGTVCHKSSRVSDLYRKLVANFEKCA</sequence>
<proteinExistence type="inferred from homology"/>
<dbReference type="InterPro" id="IPR004947">
    <property type="entry name" value="DNase_II"/>
</dbReference>
<name>A0A0M4EP03_DROBS</name>
<feature type="chain" id="PRO_5005793805" evidence="3">
    <location>
        <begin position="20"/>
        <end position="364"/>
    </location>
</feature>
<gene>
    <name evidence="4" type="ORF">Dbus_chr3Rg1251</name>
</gene>
<dbReference type="CDD" id="cd09120">
    <property type="entry name" value="PLDc_DNaseII_1"/>
    <property type="match status" value="1"/>
</dbReference>
<evidence type="ECO:0000256" key="1">
    <source>
        <dbReference type="ARBA" id="ARBA00007527"/>
    </source>
</evidence>
<feature type="signal peptide" evidence="3">
    <location>
        <begin position="1"/>
        <end position="19"/>
    </location>
</feature>